<evidence type="ECO:0000313" key="2">
    <source>
        <dbReference type="EMBL" id="GIY86623.1"/>
    </source>
</evidence>
<protein>
    <submittedName>
        <fullName evidence="2">Uncharacterized protein</fullName>
    </submittedName>
</protein>
<feature type="region of interest" description="Disordered" evidence="1">
    <location>
        <begin position="53"/>
        <end position="79"/>
    </location>
</feature>
<evidence type="ECO:0000313" key="3">
    <source>
        <dbReference type="Proteomes" id="UP001054945"/>
    </source>
</evidence>
<proteinExistence type="predicted"/>
<feature type="compositionally biased region" description="Low complexity" evidence="1">
    <location>
        <begin position="70"/>
        <end position="79"/>
    </location>
</feature>
<evidence type="ECO:0000256" key="1">
    <source>
        <dbReference type="SAM" id="MobiDB-lite"/>
    </source>
</evidence>
<keyword evidence="3" id="KW-1185">Reference proteome</keyword>
<dbReference type="Proteomes" id="UP001054945">
    <property type="component" value="Unassembled WGS sequence"/>
</dbReference>
<name>A0AAV4WWB2_CAEEX</name>
<comment type="caution">
    <text evidence="2">The sequence shown here is derived from an EMBL/GenBank/DDBJ whole genome shotgun (WGS) entry which is preliminary data.</text>
</comment>
<accession>A0AAV4WWB2</accession>
<dbReference type="AlphaFoldDB" id="A0AAV4WWB2"/>
<organism evidence="2 3">
    <name type="scientific">Caerostris extrusa</name>
    <name type="common">Bark spider</name>
    <name type="synonym">Caerostris bankana</name>
    <dbReference type="NCBI Taxonomy" id="172846"/>
    <lineage>
        <taxon>Eukaryota</taxon>
        <taxon>Metazoa</taxon>
        <taxon>Ecdysozoa</taxon>
        <taxon>Arthropoda</taxon>
        <taxon>Chelicerata</taxon>
        <taxon>Arachnida</taxon>
        <taxon>Araneae</taxon>
        <taxon>Araneomorphae</taxon>
        <taxon>Entelegynae</taxon>
        <taxon>Araneoidea</taxon>
        <taxon>Araneidae</taxon>
        <taxon>Caerostris</taxon>
    </lineage>
</organism>
<reference evidence="2 3" key="1">
    <citation type="submission" date="2021-06" db="EMBL/GenBank/DDBJ databases">
        <title>Caerostris extrusa draft genome.</title>
        <authorList>
            <person name="Kono N."/>
            <person name="Arakawa K."/>
        </authorList>
    </citation>
    <scope>NUCLEOTIDE SEQUENCE [LARGE SCALE GENOMIC DNA]</scope>
</reference>
<gene>
    <name evidence="2" type="ORF">CEXT_510391</name>
</gene>
<sequence length="79" mass="8938">MLWPARSPCIIANSLEEADHYSFRNTRVNNTALNLPERGRSCKSLFLLQTISDPPSLKDRESSQPPPPHRLLVYPPLLA</sequence>
<dbReference type="EMBL" id="BPLR01016826">
    <property type="protein sequence ID" value="GIY86623.1"/>
    <property type="molecule type" value="Genomic_DNA"/>
</dbReference>